<sequence length="312" mass="34626">MSLRKEAFQSKVLQRLYSSEQKRTVLPQPAAAQKQTSIAAPAEKSQGIPQQEPGNKKCSAVQGKKLYSVLPPPEGFLITSGNESVTPSNPDSIGSEDSTPDADDHILHAKRKRRRKKKAIPANTIKNARELSASPAEGAVESQKDAKPSEKDDIGCLVEKLSKNKRRKMKKKRHKEKLFALGLVPRSRALEFTYKQSDDEGTEEELEEVLELLHNTHEIYLSDRSQAETGPPLSLSAVESLFSHLSGETLPPTEITSLYGLRALLVKGEAQLISKLQEFRDTSTLPADEVSVVCTLLEYWLSEILPMQRETT</sequence>
<evidence type="ECO:0000313" key="3">
    <source>
        <dbReference type="Proteomes" id="UP000324632"/>
    </source>
</evidence>
<dbReference type="PANTHER" id="PTHR22444">
    <property type="entry name" value="GLUTAMATE-RICH PROTEIN 1"/>
    <property type="match status" value="1"/>
</dbReference>
<reference evidence="2 3" key="1">
    <citation type="journal article" date="2019" name="Mol. Ecol. Resour.">
        <title>Chromosome-level genome assembly of Triplophysa tibetana, a fish adapted to the harsh high-altitude environment of the Tibetan Plateau.</title>
        <authorList>
            <person name="Yang X."/>
            <person name="Liu H."/>
            <person name="Ma Z."/>
            <person name="Zou Y."/>
            <person name="Zou M."/>
            <person name="Mao Y."/>
            <person name="Li X."/>
            <person name="Wang H."/>
            <person name="Chen T."/>
            <person name="Wang W."/>
            <person name="Yang R."/>
        </authorList>
    </citation>
    <scope>NUCLEOTIDE SEQUENCE [LARGE SCALE GENOMIC DNA]</scope>
    <source>
        <strain evidence="2">TTIB1903HZAU</strain>
        <tissue evidence="2">Muscle</tissue>
    </source>
</reference>
<dbReference type="Proteomes" id="UP000324632">
    <property type="component" value="Chromosome 15"/>
</dbReference>
<evidence type="ECO:0000256" key="1">
    <source>
        <dbReference type="SAM" id="MobiDB-lite"/>
    </source>
</evidence>
<organism evidence="2 3">
    <name type="scientific">Triplophysa tibetana</name>
    <dbReference type="NCBI Taxonomy" id="1572043"/>
    <lineage>
        <taxon>Eukaryota</taxon>
        <taxon>Metazoa</taxon>
        <taxon>Chordata</taxon>
        <taxon>Craniata</taxon>
        <taxon>Vertebrata</taxon>
        <taxon>Euteleostomi</taxon>
        <taxon>Actinopterygii</taxon>
        <taxon>Neopterygii</taxon>
        <taxon>Teleostei</taxon>
        <taxon>Ostariophysi</taxon>
        <taxon>Cypriniformes</taxon>
        <taxon>Nemacheilidae</taxon>
        <taxon>Triplophysa</taxon>
    </lineage>
</organism>
<dbReference type="EMBL" id="SOYY01000015">
    <property type="protein sequence ID" value="KAA0711148.1"/>
    <property type="molecule type" value="Genomic_DNA"/>
</dbReference>
<feature type="compositionally biased region" description="Basic residues" evidence="1">
    <location>
        <begin position="108"/>
        <end position="119"/>
    </location>
</feature>
<proteinExistence type="predicted"/>
<gene>
    <name evidence="2" type="ORF">E1301_Tti002744</name>
</gene>
<name>A0A5A9NNU4_9TELE</name>
<evidence type="ECO:0008006" key="4">
    <source>
        <dbReference type="Google" id="ProtNLM"/>
    </source>
</evidence>
<dbReference type="InterPro" id="IPR026719">
    <property type="entry name" value="ERICH1"/>
</dbReference>
<feature type="compositionally biased region" description="Polar residues" evidence="1">
    <location>
        <begin position="79"/>
        <end position="97"/>
    </location>
</feature>
<dbReference type="AlphaFoldDB" id="A0A5A9NNU4"/>
<keyword evidence="3" id="KW-1185">Reference proteome</keyword>
<dbReference type="PANTHER" id="PTHR22444:SF1">
    <property type="entry name" value="GLUTAMATE-RICH PROTEIN 1"/>
    <property type="match status" value="1"/>
</dbReference>
<accession>A0A5A9NNU4</accession>
<evidence type="ECO:0000313" key="2">
    <source>
        <dbReference type="EMBL" id="KAA0711148.1"/>
    </source>
</evidence>
<protein>
    <recommendedName>
        <fullName evidence="4">Glutamate-rich protein 1</fullName>
    </recommendedName>
</protein>
<comment type="caution">
    <text evidence="2">The sequence shown here is derived from an EMBL/GenBank/DDBJ whole genome shotgun (WGS) entry which is preliminary data.</text>
</comment>
<feature type="region of interest" description="Disordered" evidence="1">
    <location>
        <begin position="19"/>
        <end position="59"/>
    </location>
</feature>
<feature type="compositionally biased region" description="Basic and acidic residues" evidence="1">
    <location>
        <begin position="142"/>
        <end position="151"/>
    </location>
</feature>
<feature type="region of interest" description="Disordered" evidence="1">
    <location>
        <begin position="77"/>
        <end position="151"/>
    </location>
</feature>